<organism evidence="2 3">
    <name type="scientific">Bacteroides fragilis</name>
    <dbReference type="NCBI Taxonomy" id="817"/>
    <lineage>
        <taxon>Bacteria</taxon>
        <taxon>Pseudomonadati</taxon>
        <taxon>Bacteroidota</taxon>
        <taxon>Bacteroidia</taxon>
        <taxon>Bacteroidales</taxon>
        <taxon>Bacteroidaceae</taxon>
        <taxon>Bacteroides</taxon>
    </lineage>
</organism>
<evidence type="ECO:0000313" key="3">
    <source>
        <dbReference type="Proteomes" id="UP000093197"/>
    </source>
</evidence>
<name>A0A853PQC2_BACFG</name>
<proteinExistence type="predicted"/>
<comment type="caution">
    <text evidence="2">The sequence shown here is derived from an EMBL/GenBank/DDBJ whole genome shotgun (WGS) entry which is preliminary data.</text>
</comment>
<evidence type="ECO:0000259" key="1">
    <source>
        <dbReference type="Pfam" id="PF17293"/>
    </source>
</evidence>
<reference evidence="2 3" key="1">
    <citation type="journal article" date="2016" name="PLoS ONE">
        <title>Genomic Diversity of Enterotoxigenic Strains of Bacteroides fragilis.</title>
        <authorList>
            <person name="Pierce J.V."/>
            <person name="Bernstein H.D."/>
        </authorList>
    </citation>
    <scope>NUCLEOTIDE SEQUENCE [LARGE SCALE GENOMIC DNA]</scope>
    <source>
        <strain evidence="2 3">20793-3</strain>
    </source>
</reference>
<dbReference type="RefSeq" id="WP_230583714.1">
    <property type="nucleotide sequence ID" value="NZ_LIDT01000032.1"/>
</dbReference>
<accession>A0A853PQC2</accession>
<feature type="domain" description="Arm DNA-binding" evidence="1">
    <location>
        <begin position="10"/>
        <end position="52"/>
    </location>
</feature>
<dbReference type="InterPro" id="IPR035386">
    <property type="entry name" value="Arm-DNA-bind_5"/>
</dbReference>
<evidence type="ECO:0000313" key="2">
    <source>
        <dbReference type="EMBL" id="OCR29658.1"/>
    </source>
</evidence>
<dbReference type="Pfam" id="PF17293">
    <property type="entry name" value="Arm-DNA-bind_5"/>
    <property type="match status" value="1"/>
</dbReference>
<gene>
    <name evidence="2" type="ORF">AC094_31730</name>
</gene>
<protein>
    <recommendedName>
        <fullName evidence="1">Arm DNA-binding domain-containing protein</fullName>
    </recommendedName>
</protein>
<dbReference type="AlphaFoldDB" id="A0A853PQC2"/>
<sequence length="54" mass="6101">MERSSFAVLFFIRESKVRKDGNAPIEASITINGERCFFSTGKKVKATTWDKTSN</sequence>
<dbReference type="Proteomes" id="UP000093197">
    <property type="component" value="Unassembled WGS sequence"/>
</dbReference>
<dbReference type="EMBL" id="LIDT01000032">
    <property type="protein sequence ID" value="OCR29658.1"/>
    <property type="molecule type" value="Genomic_DNA"/>
</dbReference>